<comment type="similarity">
    <text evidence="1 12">Belongs to the helicase family. DnaB subfamily.</text>
</comment>
<dbReference type="GO" id="GO:0016887">
    <property type="term" value="F:ATP hydrolysis activity"/>
    <property type="evidence" value="ECO:0007669"/>
    <property type="project" value="RHEA"/>
</dbReference>
<dbReference type="Gene3D" id="3.40.50.300">
    <property type="entry name" value="P-loop containing nucleotide triphosphate hydrolases"/>
    <property type="match status" value="1"/>
</dbReference>
<proteinExistence type="inferred from homology"/>
<dbReference type="InterPro" id="IPR007692">
    <property type="entry name" value="DNA_helicase_DnaB"/>
</dbReference>
<dbReference type="Pfam" id="PF03796">
    <property type="entry name" value="DnaB_C"/>
    <property type="match status" value="1"/>
</dbReference>
<keyword evidence="6 12" id="KW-0347">Helicase</keyword>
<protein>
    <recommendedName>
        <fullName evidence="11 12">Replicative DNA helicase</fullName>
        <ecNumber evidence="11 12">5.6.2.3</ecNumber>
    </recommendedName>
</protein>
<feature type="region of interest" description="Disordered" evidence="13">
    <location>
        <begin position="459"/>
        <end position="485"/>
    </location>
</feature>
<evidence type="ECO:0000256" key="4">
    <source>
        <dbReference type="ARBA" id="ARBA00022741"/>
    </source>
</evidence>
<evidence type="ECO:0000313" key="16">
    <source>
        <dbReference type="Proteomes" id="UP000002287"/>
    </source>
</evidence>
<dbReference type="GO" id="GO:0003677">
    <property type="term" value="F:DNA binding"/>
    <property type="evidence" value="ECO:0007669"/>
    <property type="project" value="UniProtKB-UniRule"/>
</dbReference>
<dbReference type="InterPro" id="IPR007693">
    <property type="entry name" value="DNA_helicase_DnaB-like_N"/>
</dbReference>
<dbReference type="HOGENOM" id="CLU_005373_0_0_4"/>
<evidence type="ECO:0000256" key="3">
    <source>
        <dbReference type="ARBA" id="ARBA00022705"/>
    </source>
</evidence>
<keyword evidence="4 12" id="KW-0547">Nucleotide-binding</keyword>
<keyword evidence="3 12" id="KW-0235">DNA replication</keyword>
<dbReference type="AlphaFoldDB" id="A4JTR1"/>
<evidence type="ECO:0000256" key="12">
    <source>
        <dbReference type="RuleBase" id="RU362085"/>
    </source>
</evidence>
<name>A4JTR1_BURVG</name>
<dbReference type="GO" id="GO:0005524">
    <property type="term" value="F:ATP binding"/>
    <property type="evidence" value="ECO:0007669"/>
    <property type="project" value="UniProtKB-UniRule"/>
</dbReference>
<evidence type="ECO:0000256" key="1">
    <source>
        <dbReference type="ARBA" id="ARBA00008428"/>
    </source>
</evidence>
<dbReference type="CDD" id="cd00984">
    <property type="entry name" value="DnaB_C"/>
    <property type="match status" value="1"/>
</dbReference>
<dbReference type="Proteomes" id="UP000002287">
    <property type="component" value="Plasmid pBVIE01"/>
</dbReference>
<dbReference type="EC" id="5.6.2.3" evidence="11 12"/>
<dbReference type="KEGG" id="bvi:Bcep1808_6776"/>
<comment type="function">
    <text evidence="12">The main replicative DNA helicase, it participates in initiation and elongation during chromosome replication. Travels ahead of the DNA replisome, separating dsDNA into templates for DNA synthesis. A processive ATP-dependent 5'-3' DNA helicase it has DNA-dependent ATPase activity.</text>
</comment>
<dbReference type="GO" id="GO:0005829">
    <property type="term" value="C:cytosol"/>
    <property type="evidence" value="ECO:0007669"/>
    <property type="project" value="TreeGrafter"/>
</dbReference>
<dbReference type="InterPro" id="IPR036185">
    <property type="entry name" value="DNA_heli_DnaB-like_N_sf"/>
</dbReference>
<dbReference type="SUPFAM" id="SSF48024">
    <property type="entry name" value="N-terminal domain of DnaB helicase"/>
    <property type="match status" value="1"/>
</dbReference>
<reference evidence="15 16" key="1">
    <citation type="submission" date="2007-03" db="EMBL/GenBank/DDBJ databases">
        <title>Complete sequence of plasmid pBVIE01 of Burkholderia vietnamiensis G4.</title>
        <authorList>
            <consortium name="US DOE Joint Genome Institute"/>
            <person name="Copeland A."/>
            <person name="Lucas S."/>
            <person name="Lapidus A."/>
            <person name="Barry K."/>
            <person name="Detter J.C."/>
            <person name="Glavina del Rio T."/>
            <person name="Hammon N."/>
            <person name="Israni S."/>
            <person name="Dalin E."/>
            <person name="Tice H."/>
            <person name="Pitluck S."/>
            <person name="Chain P."/>
            <person name="Malfatti S."/>
            <person name="Shin M."/>
            <person name="Vergez L."/>
            <person name="Schmutz J."/>
            <person name="Larimer F."/>
            <person name="Land M."/>
            <person name="Hauser L."/>
            <person name="Kyrpides N."/>
            <person name="Tiedje J."/>
            <person name="Richardson P."/>
        </authorList>
    </citation>
    <scope>NUCLEOTIDE SEQUENCE [LARGE SCALE GENOMIC DNA]</scope>
    <source>
        <strain evidence="16">G4 / LMG 22486</strain>
        <plasmid evidence="15 16">pBVIE01</plasmid>
    </source>
</reference>
<dbReference type="InterPro" id="IPR016136">
    <property type="entry name" value="DNA_helicase_N/primase_C"/>
</dbReference>
<dbReference type="SUPFAM" id="SSF52540">
    <property type="entry name" value="P-loop containing nucleoside triphosphate hydrolases"/>
    <property type="match status" value="1"/>
</dbReference>
<keyword evidence="5 12" id="KW-0378">Hydrolase</keyword>
<dbReference type="NCBIfam" id="TIGR00665">
    <property type="entry name" value="DnaB"/>
    <property type="match status" value="1"/>
</dbReference>
<dbReference type="EMBL" id="CP000617">
    <property type="protein sequence ID" value="ABO59664.1"/>
    <property type="molecule type" value="Genomic_DNA"/>
</dbReference>
<gene>
    <name evidence="15" type="ordered locus">Bcep1808_6776</name>
</gene>
<evidence type="ECO:0000256" key="10">
    <source>
        <dbReference type="ARBA" id="ARBA00048954"/>
    </source>
</evidence>
<evidence type="ECO:0000259" key="14">
    <source>
        <dbReference type="PROSITE" id="PS51199"/>
    </source>
</evidence>
<evidence type="ECO:0000256" key="8">
    <source>
        <dbReference type="ARBA" id="ARBA00023125"/>
    </source>
</evidence>
<keyword evidence="2 12" id="KW-0639">Primosome</keyword>
<dbReference type="Gene3D" id="1.10.860.10">
    <property type="entry name" value="DNAb Helicase, Chain A"/>
    <property type="match status" value="1"/>
</dbReference>
<sequence>MRGNEAPHSAESECAVLGSLLLTGGHCFDKVADLLADSDFYFRSHQVLYRIAGTLVQTGQPADLVTVTARLEALGVLKQAGGREYLEEIVRATPSAANVRKYAEVIVERRMKRQLIDASRRMEELAYEPGDVRQQMDAAQSLVMHLTEGSTVDDEPKSMSEVVRGTLEWIDERHSADSPLTGRSWGFKGLDDKTSGLQDGDLVIVAGRPAMGKSVMAQNLAENVSMGVTSLVDANGAPIIVDGCPVLVFSLEMSNLQLGLRSLSSAGKVDLNLLRSPTRMQNAEDWAKLTVAVERLHNSKLFIDETPGISISKMHAKARRFQRKHGLGLIIVDYLQLMSGSESAARRGRVEELSEITRGLKAMARDLGVPVVALSQLSRKVEERANKRPLMSDLRESGSIEQDADVVIFMYRDDYYNPDSQFRGIAEAIIGKQRMGETGTVGLQFVGSQAHFKDFAGRLPADDSETTASRPPQGSRGGFTFRPND</sequence>
<keyword evidence="7 12" id="KW-0067">ATP-binding</keyword>
<organism evidence="15 16">
    <name type="scientific">Burkholderia vietnamiensis (strain G4 / LMG 22486)</name>
    <name type="common">Burkholderia cepacia (strain R1808)</name>
    <dbReference type="NCBI Taxonomy" id="269482"/>
    <lineage>
        <taxon>Bacteria</taxon>
        <taxon>Pseudomonadati</taxon>
        <taxon>Pseudomonadota</taxon>
        <taxon>Betaproteobacteria</taxon>
        <taxon>Burkholderiales</taxon>
        <taxon>Burkholderiaceae</taxon>
        <taxon>Burkholderia</taxon>
        <taxon>Burkholderia cepacia complex</taxon>
    </lineage>
</organism>
<evidence type="ECO:0000256" key="9">
    <source>
        <dbReference type="ARBA" id="ARBA00023235"/>
    </source>
</evidence>
<dbReference type="PANTHER" id="PTHR30153:SF2">
    <property type="entry name" value="REPLICATIVE DNA HELICASE"/>
    <property type="match status" value="1"/>
</dbReference>
<evidence type="ECO:0000256" key="5">
    <source>
        <dbReference type="ARBA" id="ARBA00022801"/>
    </source>
</evidence>
<evidence type="ECO:0000256" key="13">
    <source>
        <dbReference type="SAM" id="MobiDB-lite"/>
    </source>
</evidence>
<dbReference type="InterPro" id="IPR007694">
    <property type="entry name" value="DNA_helicase_DnaB-like_C"/>
</dbReference>
<accession>A4JTR1</accession>
<dbReference type="GO" id="GO:0006269">
    <property type="term" value="P:DNA replication, synthesis of primer"/>
    <property type="evidence" value="ECO:0007669"/>
    <property type="project" value="UniProtKB-UniRule"/>
</dbReference>
<keyword evidence="15" id="KW-0614">Plasmid</keyword>
<dbReference type="PROSITE" id="PS51199">
    <property type="entry name" value="SF4_HELICASE"/>
    <property type="match status" value="1"/>
</dbReference>
<evidence type="ECO:0000256" key="2">
    <source>
        <dbReference type="ARBA" id="ARBA00022515"/>
    </source>
</evidence>
<evidence type="ECO:0000256" key="6">
    <source>
        <dbReference type="ARBA" id="ARBA00022806"/>
    </source>
</evidence>
<evidence type="ECO:0000256" key="7">
    <source>
        <dbReference type="ARBA" id="ARBA00022840"/>
    </source>
</evidence>
<dbReference type="PANTHER" id="PTHR30153">
    <property type="entry name" value="REPLICATIVE DNA HELICASE DNAB"/>
    <property type="match status" value="1"/>
</dbReference>
<keyword evidence="9" id="KW-0413">Isomerase</keyword>
<dbReference type="InterPro" id="IPR027417">
    <property type="entry name" value="P-loop_NTPase"/>
</dbReference>
<keyword evidence="8 12" id="KW-0238">DNA-binding</keyword>
<evidence type="ECO:0000313" key="15">
    <source>
        <dbReference type="EMBL" id="ABO59664.1"/>
    </source>
</evidence>
<dbReference type="GO" id="GO:0043139">
    <property type="term" value="F:5'-3' DNA helicase activity"/>
    <property type="evidence" value="ECO:0007669"/>
    <property type="project" value="UniProtKB-EC"/>
</dbReference>
<dbReference type="GO" id="GO:1990077">
    <property type="term" value="C:primosome complex"/>
    <property type="evidence" value="ECO:0007669"/>
    <property type="project" value="UniProtKB-UniRule"/>
</dbReference>
<evidence type="ECO:0000256" key="11">
    <source>
        <dbReference type="NCBIfam" id="TIGR00665"/>
    </source>
</evidence>
<dbReference type="Pfam" id="PF00772">
    <property type="entry name" value="DnaB"/>
    <property type="match status" value="1"/>
</dbReference>
<geneLocation type="plasmid" evidence="15 16">
    <name>pBVIE01</name>
</geneLocation>
<feature type="domain" description="SF4 helicase" evidence="14">
    <location>
        <begin position="176"/>
        <end position="459"/>
    </location>
</feature>
<comment type="catalytic activity">
    <reaction evidence="10 12">
        <text>ATP + H2O = ADP + phosphate + H(+)</text>
        <dbReference type="Rhea" id="RHEA:13065"/>
        <dbReference type="ChEBI" id="CHEBI:15377"/>
        <dbReference type="ChEBI" id="CHEBI:15378"/>
        <dbReference type="ChEBI" id="CHEBI:30616"/>
        <dbReference type="ChEBI" id="CHEBI:43474"/>
        <dbReference type="ChEBI" id="CHEBI:456216"/>
        <dbReference type="EC" id="5.6.2.3"/>
    </reaction>
</comment>